<dbReference type="RefSeq" id="WP_055194200.1">
    <property type="nucleotide sequence ID" value="NZ_CABIYH010000011.1"/>
</dbReference>
<reference evidence="11 12" key="1">
    <citation type="submission" date="2015-09" db="EMBL/GenBank/DDBJ databases">
        <authorList>
            <consortium name="Pathogen Informatics"/>
        </authorList>
    </citation>
    <scope>NUCLEOTIDE SEQUENCE [LARGE SCALE GENOMIC DNA]</scope>
    <source>
        <strain evidence="11 12">2789STDY5834960</strain>
    </source>
</reference>
<dbReference type="Proteomes" id="UP000095350">
    <property type="component" value="Unassembled WGS sequence"/>
</dbReference>
<evidence type="ECO:0000256" key="3">
    <source>
        <dbReference type="ARBA" id="ARBA00022448"/>
    </source>
</evidence>
<evidence type="ECO:0000313" key="12">
    <source>
        <dbReference type="Proteomes" id="UP000095350"/>
    </source>
</evidence>
<dbReference type="PROSITE" id="PS51012">
    <property type="entry name" value="ABC_TM2"/>
    <property type="match status" value="1"/>
</dbReference>
<dbReference type="AlphaFoldDB" id="A0A173TUM5"/>
<keyword evidence="7 9" id="KW-1133">Transmembrane helix</keyword>
<dbReference type="InterPro" id="IPR013525">
    <property type="entry name" value="ABC2_TM"/>
</dbReference>
<evidence type="ECO:0000256" key="7">
    <source>
        <dbReference type="ARBA" id="ARBA00022989"/>
    </source>
</evidence>
<feature type="transmembrane region" description="Helical" evidence="9">
    <location>
        <begin position="139"/>
        <end position="161"/>
    </location>
</feature>
<evidence type="ECO:0000259" key="10">
    <source>
        <dbReference type="PROSITE" id="PS51012"/>
    </source>
</evidence>
<dbReference type="PANTHER" id="PTHR30413:SF8">
    <property type="entry name" value="TRANSPORT PERMEASE PROTEIN"/>
    <property type="match status" value="1"/>
</dbReference>
<feature type="transmembrane region" description="Helical" evidence="9">
    <location>
        <begin position="114"/>
        <end position="133"/>
    </location>
</feature>
<evidence type="ECO:0000256" key="9">
    <source>
        <dbReference type="RuleBase" id="RU361157"/>
    </source>
</evidence>
<protein>
    <recommendedName>
        <fullName evidence="9">Transport permease protein</fullName>
    </recommendedName>
</protein>
<dbReference type="InterPro" id="IPR000412">
    <property type="entry name" value="ABC_2_transport"/>
</dbReference>
<keyword evidence="5" id="KW-0997">Cell inner membrane</keyword>
<comment type="similarity">
    <text evidence="2 9">Belongs to the ABC-2 integral membrane protein family.</text>
</comment>
<dbReference type="PRINTS" id="PR00164">
    <property type="entry name" value="ABC2TRNSPORT"/>
</dbReference>
<dbReference type="InterPro" id="IPR047817">
    <property type="entry name" value="ABC2_TM_bact-type"/>
</dbReference>
<dbReference type="PANTHER" id="PTHR30413">
    <property type="entry name" value="INNER MEMBRANE TRANSPORT PERMEASE"/>
    <property type="match status" value="1"/>
</dbReference>
<evidence type="ECO:0000256" key="6">
    <source>
        <dbReference type="ARBA" id="ARBA00022692"/>
    </source>
</evidence>
<comment type="caution">
    <text evidence="9">Lacks conserved residue(s) required for the propagation of feature annotation.</text>
</comment>
<accession>A0A173TUM5</accession>
<keyword evidence="8 9" id="KW-0472">Membrane</keyword>
<evidence type="ECO:0000256" key="4">
    <source>
        <dbReference type="ARBA" id="ARBA00022475"/>
    </source>
</evidence>
<dbReference type="GO" id="GO:0043190">
    <property type="term" value="C:ATP-binding cassette (ABC) transporter complex"/>
    <property type="evidence" value="ECO:0007669"/>
    <property type="project" value="InterPro"/>
</dbReference>
<feature type="transmembrane region" description="Helical" evidence="9">
    <location>
        <begin position="34"/>
        <end position="56"/>
    </location>
</feature>
<evidence type="ECO:0000256" key="2">
    <source>
        <dbReference type="ARBA" id="ARBA00007783"/>
    </source>
</evidence>
<dbReference type="GO" id="GO:0015920">
    <property type="term" value="P:lipopolysaccharide transport"/>
    <property type="evidence" value="ECO:0007669"/>
    <property type="project" value="TreeGrafter"/>
</dbReference>
<dbReference type="GO" id="GO:0140359">
    <property type="term" value="F:ABC-type transporter activity"/>
    <property type="evidence" value="ECO:0007669"/>
    <property type="project" value="InterPro"/>
</dbReference>
<keyword evidence="4 9" id="KW-1003">Cell membrane</keyword>
<name>A0A173TUM5_9FIRM</name>
<keyword evidence="6 9" id="KW-0812">Transmembrane</keyword>
<keyword evidence="3 9" id="KW-0813">Transport</keyword>
<evidence type="ECO:0000256" key="5">
    <source>
        <dbReference type="ARBA" id="ARBA00022519"/>
    </source>
</evidence>
<evidence type="ECO:0000256" key="1">
    <source>
        <dbReference type="ARBA" id="ARBA00004429"/>
    </source>
</evidence>
<comment type="subcellular location">
    <subcellularLocation>
        <location evidence="1">Cell inner membrane</location>
        <topology evidence="1">Multi-pass membrane protein</topology>
    </subcellularLocation>
    <subcellularLocation>
        <location evidence="9">Cell membrane</location>
        <topology evidence="9">Multi-pass membrane protein</topology>
    </subcellularLocation>
</comment>
<evidence type="ECO:0000256" key="8">
    <source>
        <dbReference type="ARBA" id="ARBA00023136"/>
    </source>
</evidence>
<evidence type="ECO:0000313" key="11">
    <source>
        <dbReference type="EMBL" id="CUN05555.1"/>
    </source>
</evidence>
<feature type="domain" description="ABC transmembrane type-2" evidence="10">
    <location>
        <begin position="32"/>
        <end position="252"/>
    </location>
</feature>
<gene>
    <name evidence="11" type="ORF">ERS852572_01709</name>
</gene>
<proteinExistence type="inferred from homology"/>
<dbReference type="EMBL" id="CYXZ01000011">
    <property type="protein sequence ID" value="CUN05555.1"/>
    <property type="molecule type" value="Genomic_DNA"/>
</dbReference>
<organism evidence="11 12">
    <name type="scientific">Roseburia intestinalis</name>
    <dbReference type="NCBI Taxonomy" id="166486"/>
    <lineage>
        <taxon>Bacteria</taxon>
        <taxon>Bacillati</taxon>
        <taxon>Bacillota</taxon>
        <taxon>Clostridia</taxon>
        <taxon>Lachnospirales</taxon>
        <taxon>Lachnospiraceae</taxon>
        <taxon>Roseburia</taxon>
    </lineage>
</organism>
<dbReference type="PaxDb" id="166486-ERS852572_01709"/>
<dbReference type="OrthoDB" id="9794365at2"/>
<feature type="transmembrane region" description="Helical" evidence="9">
    <location>
        <begin position="228"/>
        <end position="250"/>
    </location>
</feature>
<sequence length="260" mass="30208">MERFKRDLMKYRKYMIYSAKAELKAEVANSHLGWLWWILDPLLFMLVYAFVSSIVFKAKEDYFMAFIFVGVTTWDFFNKTLKQSVKLVTSNSQIVTKVYIPKFVFVISKMGTNAIKMAISFALVIGMMIFYRVPLSAKMFYFFPIMLVLFVVTFGMSMILMHLGVFVEDLANVVNVGLRLVFYLSGVFYSISNRIPEPYQSILLKVNPIALLMEDLRRTVLYGKLPHYYSLGLWFVLGIVLSVIGIKTVYKYENSYVKVI</sequence>
<dbReference type="STRING" id="166486.ERS852572_01709"/>
<dbReference type="Pfam" id="PF01061">
    <property type="entry name" value="ABC2_membrane"/>
    <property type="match status" value="1"/>
</dbReference>